<evidence type="ECO:0000256" key="2">
    <source>
        <dbReference type="ARBA" id="ARBA00023022"/>
    </source>
</evidence>
<dbReference type="GO" id="GO:0042742">
    <property type="term" value="P:defense response to bacterium"/>
    <property type="evidence" value="ECO:0007669"/>
    <property type="project" value="UniProtKB-KW"/>
</dbReference>
<keyword evidence="3" id="KW-0732">Signal</keyword>
<comment type="caution">
    <text evidence="4">The sequence shown here is derived from an EMBL/GenBank/DDBJ whole genome shotgun (WGS) entry which is preliminary data.</text>
</comment>
<feature type="signal peptide" evidence="3">
    <location>
        <begin position="1"/>
        <end position="21"/>
    </location>
</feature>
<reference evidence="4 5" key="2">
    <citation type="submission" date="2019-01" db="EMBL/GenBank/DDBJ databases">
        <title>The decoding of complex shrimp genome reveals the adaptation for benthos swimmer, frequently molting mechanism and breeding impact on genome.</title>
        <authorList>
            <person name="Sun Y."/>
            <person name="Gao Y."/>
            <person name="Yu Y."/>
        </authorList>
    </citation>
    <scope>NUCLEOTIDE SEQUENCE [LARGE SCALE GENOMIC DNA]</scope>
    <source>
        <tissue evidence="4">Muscle</tissue>
    </source>
</reference>
<evidence type="ECO:0000313" key="4">
    <source>
        <dbReference type="EMBL" id="ROT80654.1"/>
    </source>
</evidence>
<reference evidence="4 5" key="1">
    <citation type="submission" date="2018-04" db="EMBL/GenBank/DDBJ databases">
        <authorList>
            <person name="Zhang X."/>
            <person name="Yuan J."/>
            <person name="Li F."/>
            <person name="Xiang J."/>
        </authorList>
    </citation>
    <scope>NUCLEOTIDE SEQUENCE [LARGE SCALE GENOMIC DNA]</scope>
    <source>
        <tissue evidence="4">Muscle</tissue>
    </source>
</reference>
<dbReference type="Pfam" id="PF11630">
    <property type="entry name" value="Anti-LPS-SCYG"/>
    <property type="match status" value="1"/>
</dbReference>
<feature type="chain" id="PRO_5018699901" evidence="3">
    <location>
        <begin position="22"/>
        <end position="284"/>
    </location>
</feature>
<evidence type="ECO:0000256" key="3">
    <source>
        <dbReference type="SAM" id="SignalP"/>
    </source>
</evidence>
<dbReference type="EMBL" id="QCYY01001094">
    <property type="protein sequence ID" value="ROT80654.1"/>
    <property type="molecule type" value="Genomic_DNA"/>
</dbReference>
<dbReference type="Proteomes" id="UP000283509">
    <property type="component" value="Unassembled WGS sequence"/>
</dbReference>
<keyword evidence="1" id="KW-0929">Antimicrobial</keyword>
<protein>
    <submittedName>
        <fullName evidence="4">Anti-lipopolysaccharide factor like protein</fullName>
    </submittedName>
</protein>
<dbReference type="Gene3D" id="3.30.160.320">
    <property type="match status" value="1"/>
</dbReference>
<dbReference type="InterPro" id="IPR024509">
    <property type="entry name" value="Anti-LPS_factor/Scygonadin"/>
</dbReference>
<evidence type="ECO:0000313" key="5">
    <source>
        <dbReference type="Proteomes" id="UP000283509"/>
    </source>
</evidence>
<gene>
    <name evidence="4" type="ORF">C7M84_000592</name>
</gene>
<organism evidence="4 5">
    <name type="scientific">Penaeus vannamei</name>
    <name type="common">Whiteleg shrimp</name>
    <name type="synonym">Litopenaeus vannamei</name>
    <dbReference type="NCBI Taxonomy" id="6689"/>
    <lineage>
        <taxon>Eukaryota</taxon>
        <taxon>Metazoa</taxon>
        <taxon>Ecdysozoa</taxon>
        <taxon>Arthropoda</taxon>
        <taxon>Crustacea</taxon>
        <taxon>Multicrustacea</taxon>
        <taxon>Malacostraca</taxon>
        <taxon>Eumalacostraca</taxon>
        <taxon>Eucarida</taxon>
        <taxon>Decapoda</taxon>
        <taxon>Dendrobranchiata</taxon>
        <taxon>Penaeoidea</taxon>
        <taxon>Penaeidae</taxon>
        <taxon>Penaeus</taxon>
    </lineage>
</organism>
<sequence length="284" mass="30893">MTPPYLLVALAWVAAATIASGTPRTLEASFVGHSATTKRTLSRCQCHPGSGEVKVVKRSAQFQARARYLPQNIVTVLETACVETTTVAVPLESLVFPMPCVCDLCSYTPSSEVCNCLRAPECRANIAFGRDSSPWVTCGCPTPRSGFITLTLPGSVQFPVKDGEIELLGHYCSYSTRPYFLRWRLKFKSKVWCPGWTLVYGSASESSSVSNSIQNAIINFIQKAYQEGVITEEDAKPWLQGTIDRCKDAHVAQVYHTLGATLPSLFTINWLANLGNAGVAASSE</sequence>
<name>A0A3R7PB52_PENVA</name>
<proteinExistence type="predicted"/>
<keyword evidence="5" id="KW-1185">Reference proteome</keyword>
<accession>A0A3R7PB52</accession>
<dbReference type="InterPro" id="IPR038539">
    <property type="entry name" value="Anti-LPS_factor/Scygonadin_sf"/>
</dbReference>
<dbReference type="OrthoDB" id="6356274at2759"/>
<dbReference type="AlphaFoldDB" id="A0A3R7PB52"/>
<keyword evidence="2" id="KW-0044">Antibiotic</keyword>
<evidence type="ECO:0000256" key="1">
    <source>
        <dbReference type="ARBA" id="ARBA00022529"/>
    </source>
</evidence>